<gene>
    <name evidence="2" type="ORF">C2S53_003512</name>
</gene>
<protein>
    <submittedName>
        <fullName evidence="2">Uncharacterized protein</fullName>
    </submittedName>
</protein>
<dbReference type="EMBL" id="SDAM02001188">
    <property type="protein sequence ID" value="KAH6822685.1"/>
    <property type="molecule type" value="Genomic_DNA"/>
</dbReference>
<feature type="region of interest" description="Disordered" evidence="1">
    <location>
        <begin position="124"/>
        <end position="147"/>
    </location>
</feature>
<comment type="caution">
    <text evidence="2">The sequence shown here is derived from an EMBL/GenBank/DDBJ whole genome shotgun (WGS) entry which is preliminary data.</text>
</comment>
<feature type="region of interest" description="Disordered" evidence="1">
    <location>
        <begin position="80"/>
        <end position="107"/>
    </location>
</feature>
<organism evidence="2 3">
    <name type="scientific">Perilla frutescens var. hirtella</name>
    <name type="common">Perilla citriodora</name>
    <name type="synonym">Perilla setoyensis</name>
    <dbReference type="NCBI Taxonomy" id="608512"/>
    <lineage>
        <taxon>Eukaryota</taxon>
        <taxon>Viridiplantae</taxon>
        <taxon>Streptophyta</taxon>
        <taxon>Embryophyta</taxon>
        <taxon>Tracheophyta</taxon>
        <taxon>Spermatophyta</taxon>
        <taxon>Magnoliopsida</taxon>
        <taxon>eudicotyledons</taxon>
        <taxon>Gunneridae</taxon>
        <taxon>Pentapetalae</taxon>
        <taxon>asterids</taxon>
        <taxon>lamiids</taxon>
        <taxon>Lamiales</taxon>
        <taxon>Lamiaceae</taxon>
        <taxon>Nepetoideae</taxon>
        <taxon>Elsholtzieae</taxon>
        <taxon>Perilla</taxon>
    </lineage>
</organism>
<feature type="region of interest" description="Disordered" evidence="1">
    <location>
        <begin position="1"/>
        <end position="23"/>
    </location>
</feature>
<sequence length="170" mass="18399">MGISFCGFRRRPRPNGPPPEKDSAMMSKLMAAMNVKKRRLCPPEKKPDHEIDDSCKQVIITLEDLIVSSPGAGFNIIYTGGGGGAETPPVHKQSSSRKIHPSSDGDLKQSLLLPISAEFNLPSAVESGSSSSLSRTRSGKARKKVSFRSPEVADVFLLHHSPPPLDIIRT</sequence>
<keyword evidence="3" id="KW-1185">Reference proteome</keyword>
<name>A0AAD4P1H4_PERFH</name>
<feature type="compositionally biased region" description="Basic residues" evidence="1">
    <location>
        <begin position="137"/>
        <end position="146"/>
    </location>
</feature>
<dbReference type="Proteomes" id="UP001190926">
    <property type="component" value="Unassembled WGS sequence"/>
</dbReference>
<evidence type="ECO:0000256" key="1">
    <source>
        <dbReference type="SAM" id="MobiDB-lite"/>
    </source>
</evidence>
<feature type="compositionally biased region" description="Low complexity" evidence="1">
    <location>
        <begin position="127"/>
        <end position="136"/>
    </location>
</feature>
<evidence type="ECO:0000313" key="3">
    <source>
        <dbReference type="Proteomes" id="UP001190926"/>
    </source>
</evidence>
<evidence type="ECO:0000313" key="2">
    <source>
        <dbReference type="EMBL" id="KAH6822685.1"/>
    </source>
</evidence>
<proteinExistence type="predicted"/>
<accession>A0AAD4P1H4</accession>
<reference evidence="2 3" key="1">
    <citation type="journal article" date="2021" name="Nat. Commun.">
        <title>Incipient diploidization of the medicinal plant Perilla within 10,000 years.</title>
        <authorList>
            <person name="Zhang Y."/>
            <person name="Shen Q."/>
            <person name="Leng L."/>
            <person name="Zhang D."/>
            <person name="Chen S."/>
            <person name="Shi Y."/>
            <person name="Ning Z."/>
            <person name="Chen S."/>
        </authorList>
    </citation>
    <scope>NUCLEOTIDE SEQUENCE [LARGE SCALE GENOMIC DNA]</scope>
    <source>
        <strain evidence="3">cv. PC099</strain>
    </source>
</reference>
<dbReference type="AlphaFoldDB" id="A0AAD4P1H4"/>